<evidence type="ECO:0000256" key="2">
    <source>
        <dbReference type="SAM" id="SignalP"/>
    </source>
</evidence>
<dbReference type="EMBL" id="CP000142">
    <property type="protein sequence ID" value="ABA89296.2"/>
    <property type="molecule type" value="Genomic_DNA"/>
</dbReference>
<evidence type="ECO:0000256" key="1">
    <source>
        <dbReference type="SAM" id="Coils"/>
    </source>
</evidence>
<feature type="coiled-coil region" evidence="1">
    <location>
        <begin position="42"/>
        <end position="69"/>
    </location>
</feature>
<keyword evidence="2" id="KW-0732">Signal</keyword>
<protein>
    <submittedName>
        <fullName evidence="3">Sigma-fimbria biogenesis protein, putative</fullName>
    </submittedName>
</protein>
<dbReference type="Proteomes" id="UP000002534">
    <property type="component" value="Chromosome"/>
</dbReference>
<keyword evidence="4" id="KW-1185">Reference proteome</keyword>
<sequence>MKTEIVVAIVMAILLSPSLSVAQNTSISKSELKKCINYYDKLEEKEGNINRLESVLDEAEAMANSFGRKMKYLRSQISTTIGAKRNNLINEYNKQKHNRNKFVHVYNLALDKHEKRVEQYNRILGTYQSRCENVSVSKADFEEVCRGKVGFCDVFR</sequence>
<dbReference type="eggNOG" id="ENOG50344BE">
    <property type="taxonomic scope" value="Bacteria"/>
</dbReference>
<dbReference type="HOGENOM" id="CLU_1684909_0_0_7"/>
<reference evidence="3 4" key="2">
    <citation type="journal article" date="2012" name="BMC Genomics">
        <title>The genome of Pelobacter carbinolicus reveals surprising metabolic capabilities and physiological features.</title>
        <authorList>
            <person name="Aklujkar M."/>
            <person name="Haveman S.A."/>
            <person name="Didonato R.Jr."/>
            <person name="Chertkov O."/>
            <person name="Han C.S."/>
            <person name="Land M.L."/>
            <person name="Brown P."/>
            <person name="Lovley D.R."/>
        </authorList>
    </citation>
    <scope>NUCLEOTIDE SEQUENCE [LARGE SCALE GENOMIC DNA]</scope>
    <source>
        <strain evidence="4">DSM 2380 / NBRC 103641 / GraBd1</strain>
    </source>
</reference>
<evidence type="ECO:0000313" key="3">
    <source>
        <dbReference type="EMBL" id="ABA89296.2"/>
    </source>
</evidence>
<proteinExistence type="predicted"/>
<name>Q3A2W1_SYNC1</name>
<evidence type="ECO:0000313" key="4">
    <source>
        <dbReference type="Proteomes" id="UP000002534"/>
    </source>
</evidence>
<gene>
    <name evidence="3" type="primary">csuF</name>
    <name evidence="3" type="ordered locus">Pcar_2055</name>
</gene>
<feature type="signal peptide" evidence="2">
    <location>
        <begin position="1"/>
        <end position="22"/>
    </location>
</feature>
<organism evidence="3 4">
    <name type="scientific">Syntrophotalea carbinolica (strain DSM 2380 / NBRC 103641 / GraBd1)</name>
    <name type="common">Pelobacter carbinolicus</name>
    <dbReference type="NCBI Taxonomy" id="338963"/>
    <lineage>
        <taxon>Bacteria</taxon>
        <taxon>Pseudomonadati</taxon>
        <taxon>Thermodesulfobacteriota</taxon>
        <taxon>Desulfuromonadia</taxon>
        <taxon>Desulfuromonadales</taxon>
        <taxon>Syntrophotaleaceae</taxon>
        <taxon>Syntrophotalea</taxon>
    </lineage>
</organism>
<reference evidence="4" key="1">
    <citation type="submission" date="2005-10" db="EMBL/GenBank/DDBJ databases">
        <title>Complete sequence of Pelobacter carbinolicus DSM 2380.</title>
        <authorList>
            <person name="Copeland A."/>
            <person name="Lucas S."/>
            <person name="Lapidus A."/>
            <person name="Barry K."/>
            <person name="Detter J.C."/>
            <person name="Glavina T."/>
            <person name="Hammon N."/>
            <person name="Israni S."/>
            <person name="Pitluck S."/>
            <person name="Chertkov O."/>
            <person name="Schmutz J."/>
            <person name="Larimer F."/>
            <person name="Land M."/>
            <person name="Kyrpides N."/>
            <person name="Ivanova N."/>
            <person name="Richardson P."/>
        </authorList>
    </citation>
    <scope>NUCLEOTIDE SEQUENCE [LARGE SCALE GENOMIC DNA]</scope>
    <source>
        <strain evidence="4">DSM 2380 / NBRC 103641 / GraBd1</strain>
    </source>
</reference>
<dbReference type="STRING" id="338963.Pcar_2055"/>
<dbReference type="AlphaFoldDB" id="Q3A2W1"/>
<accession>Q3A2W1</accession>
<dbReference type="KEGG" id="pca:Pcar_2055"/>
<feature type="chain" id="PRO_5004223462" evidence="2">
    <location>
        <begin position="23"/>
        <end position="156"/>
    </location>
</feature>
<keyword evidence="1" id="KW-0175">Coiled coil</keyword>